<accession>A0AA86MZZ7</accession>
<evidence type="ECO:0000256" key="2">
    <source>
        <dbReference type="ARBA" id="ARBA00022448"/>
    </source>
</evidence>
<evidence type="ECO:0000259" key="9">
    <source>
        <dbReference type="Pfam" id="PF11356"/>
    </source>
</evidence>
<organism evidence="10 11">
    <name type="scientific">Nitrospira tepida</name>
    <dbReference type="NCBI Taxonomy" id="2973512"/>
    <lineage>
        <taxon>Bacteria</taxon>
        <taxon>Pseudomonadati</taxon>
        <taxon>Nitrospirota</taxon>
        <taxon>Nitrospiria</taxon>
        <taxon>Nitrospirales</taxon>
        <taxon>Nitrospiraceae</taxon>
        <taxon>Nitrospira</taxon>
    </lineage>
</organism>
<proteinExistence type="predicted"/>
<evidence type="ECO:0000256" key="5">
    <source>
        <dbReference type="ARBA" id="ARBA00022692"/>
    </source>
</evidence>
<keyword evidence="11" id="KW-1185">Reference proteome</keyword>
<evidence type="ECO:0000256" key="4">
    <source>
        <dbReference type="ARBA" id="ARBA00022519"/>
    </source>
</evidence>
<evidence type="ECO:0000313" key="10">
    <source>
        <dbReference type="EMBL" id="CAI4032031.1"/>
    </source>
</evidence>
<protein>
    <submittedName>
        <fullName evidence="10">General secretion pathway protein C</fullName>
    </submittedName>
</protein>
<dbReference type="GO" id="GO:0005886">
    <property type="term" value="C:plasma membrane"/>
    <property type="evidence" value="ECO:0007669"/>
    <property type="project" value="UniProtKB-SubCell"/>
</dbReference>
<keyword evidence="4" id="KW-0997">Cell inner membrane</keyword>
<keyword evidence="5" id="KW-0812">Transmembrane</keyword>
<dbReference type="Proteomes" id="UP001179121">
    <property type="component" value="Chromosome"/>
</dbReference>
<dbReference type="GO" id="GO:0015031">
    <property type="term" value="P:protein transport"/>
    <property type="evidence" value="ECO:0007669"/>
    <property type="project" value="UniProtKB-KW"/>
</dbReference>
<reference evidence="10" key="1">
    <citation type="submission" date="2022-10" db="EMBL/GenBank/DDBJ databases">
        <authorList>
            <person name="Koch H."/>
        </authorList>
    </citation>
    <scope>NUCLEOTIDE SEQUENCE</scope>
    <source>
        <strain evidence="10">DNF</strain>
    </source>
</reference>
<keyword evidence="3" id="KW-1003">Cell membrane</keyword>
<keyword evidence="7" id="KW-1133">Transmembrane helix</keyword>
<dbReference type="SUPFAM" id="SSF50156">
    <property type="entry name" value="PDZ domain-like"/>
    <property type="match status" value="1"/>
</dbReference>
<keyword evidence="8" id="KW-0472">Membrane</keyword>
<comment type="subcellular location">
    <subcellularLocation>
        <location evidence="1">Cell inner membrane</location>
    </subcellularLocation>
</comment>
<dbReference type="InterPro" id="IPR024961">
    <property type="entry name" value="T2SS_GspC_N"/>
</dbReference>
<gene>
    <name evidence="10" type="ORF">DNFV4_02456</name>
</gene>
<sequence>MKNLSRQAVVLAFVAIAAFLVAHTLNAFVAQALLPPLEGTESSIVRPAAAGHVQDLRQLAREIETSRLFAPPPPSMQAASGSPVMGGPMGQPAVLAALDAVKKIRLLGTVVGDGAQSLAVVEHLTGRRQAAYRVGDQVEGVGTVSEIRKESILLTQGPLQEELFLDILQQAAPAVVPAGAVVAPASMPGPLRRSVDRAELSQMLSDVPKLMTQARAVPHMNEGKVDGFRMDFIMKGSFFEKIGLQAGDVLQRINGVELRDPGMALGLFQQLRNERTVAVDVLRNSQRTTLTYDIRG</sequence>
<evidence type="ECO:0000313" key="11">
    <source>
        <dbReference type="Proteomes" id="UP001179121"/>
    </source>
</evidence>
<feature type="domain" description="Type II secretion system protein GspC N-terminal" evidence="9">
    <location>
        <begin position="14"/>
        <end position="165"/>
    </location>
</feature>
<dbReference type="Gene3D" id="2.30.30.830">
    <property type="match status" value="1"/>
</dbReference>
<evidence type="ECO:0000256" key="6">
    <source>
        <dbReference type="ARBA" id="ARBA00022927"/>
    </source>
</evidence>
<evidence type="ECO:0000256" key="1">
    <source>
        <dbReference type="ARBA" id="ARBA00004533"/>
    </source>
</evidence>
<dbReference type="EMBL" id="OX365700">
    <property type="protein sequence ID" value="CAI4032031.1"/>
    <property type="molecule type" value="Genomic_DNA"/>
</dbReference>
<evidence type="ECO:0000256" key="7">
    <source>
        <dbReference type="ARBA" id="ARBA00022989"/>
    </source>
</evidence>
<evidence type="ECO:0000256" key="8">
    <source>
        <dbReference type="ARBA" id="ARBA00023136"/>
    </source>
</evidence>
<dbReference type="KEGG" id="nti:DNFV4_02456"/>
<dbReference type="AlphaFoldDB" id="A0AA86MZZ7"/>
<name>A0AA86MZZ7_9BACT</name>
<dbReference type="NCBIfam" id="NF041515">
    <property type="entry name" value="GspC_delta"/>
    <property type="match status" value="1"/>
</dbReference>
<evidence type="ECO:0000256" key="3">
    <source>
        <dbReference type="ARBA" id="ARBA00022475"/>
    </source>
</evidence>
<keyword evidence="6" id="KW-0653">Protein transport</keyword>
<dbReference type="Pfam" id="PF11356">
    <property type="entry name" value="T2SSC"/>
    <property type="match status" value="1"/>
</dbReference>
<dbReference type="InterPro" id="IPR036034">
    <property type="entry name" value="PDZ_sf"/>
</dbReference>
<keyword evidence="2" id="KW-0813">Transport</keyword>
<dbReference type="RefSeq" id="WP_289268780.1">
    <property type="nucleotide sequence ID" value="NZ_OX365700.1"/>
</dbReference>
<dbReference type="Gene3D" id="2.30.42.10">
    <property type="match status" value="1"/>
</dbReference>